<dbReference type="SUPFAM" id="SSF51126">
    <property type="entry name" value="Pectin lyase-like"/>
    <property type="match status" value="1"/>
</dbReference>
<evidence type="ECO:0000313" key="4">
    <source>
        <dbReference type="EMBL" id="SHH29606.1"/>
    </source>
</evidence>
<dbReference type="SMART" id="SM00710">
    <property type="entry name" value="PbH1"/>
    <property type="match status" value="7"/>
</dbReference>
<protein>
    <submittedName>
        <fullName evidence="4">Nitrous oxidase accessory protein</fullName>
    </submittedName>
</protein>
<dbReference type="Pfam" id="PF05048">
    <property type="entry name" value="NosD"/>
    <property type="match status" value="1"/>
</dbReference>
<evidence type="ECO:0000256" key="1">
    <source>
        <dbReference type="SAM" id="MobiDB-lite"/>
    </source>
</evidence>
<name>A0A1M5RTQ0_9GAMM</name>
<dbReference type="InterPro" id="IPR007742">
    <property type="entry name" value="NosD_dom"/>
</dbReference>
<dbReference type="STRING" id="299255.SAMN02745129_1747"/>
<organism evidence="4 5">
    <name type="scientific">Ferrimonas marina</name>
    <dbReference type="NCBI Taxonomy" id="299255"/>
    <lineage>
        <taxon>Bacteria</taxon>
        <taxon>Pseudomonadati</taxon>
        <taxon>Pseudomonadota</taxon>
        <taxon>Gammaproteobacteria</taxon>
        <taxon>Alteromonadales</taxon>
        <taxon>Ferrimonadaceae</taxon>
        <taxon>Ferrimonas</taxon>
    </lineage>
</organism>
<dbReference type="Gene3D" id="2.160.20.10">
    <property type="entry name" value="Single-stranded right-handed beta-helix, Pectin lyase-like"/>
    <property type="match status" value="1"/>
</dbReference>
<feature type="chain" id="PRO_5013245999" evidence="2">
    <location>
        <begin position="25"/>
        <end position="433"/>
    </location>
</feature>
<dbReference type="InterPro" id="IPR011050">
    <property type="entry name" value="Pectin_lyase_fold/virulence"/>
</dbReference>
<feature type="region of interest" description="Disordered" evidence="1">
    <location>
        <begin position="409"/>
        <end position="433"/>
    </location>
</feature>
<dbReference type="Proteomes" id="UP000184268">
    <property type="component" value="Unassembled WGS sequence"/>
</dbReference>
<reference evidence="4 5" key="1">
    <citation type="submission" date="2016-11" db="EMBL/GenBank/DDBJ databases">
        <authorList>
            <person name="Jaros S."/>
            <person name="Januszkiewicz K."/>
            <person name="Wedrychowicz H."/>
        </authorList>
    </citation>
    <scope>NUCLEOTIDE SEQUENCE [LARGE SCALE GENOMIC DNA]</scope>
    <source>
        <strain evidence="4 5">DSM 16917</strain>
    </source>
</reference>
<evidence type="ECO:0000313" key="5">
    <source>
        <dbReference type="Proteomes" id="UP000184268"/>
    </source>
</evidence>
<dbReference type="EMBL" id="FQXG01000002">
    <property type="protein sequence ID" value="SHH29606.1"/>
    <property type="molecule type" value="Genomic_DNA"/>
</dbReference>
<feature type="domain" description="Periplasmic copper-binding protein NosD beta helix" evidence="3">
    <location>
        <begin position="113"/>
        <end position="261"/>
    </location>
</feature>
<evidence type="ECO:0000259" key="3">
    <source>
        <dbReference type="Pfam" id="PF05048"/>
    </source>
</evidence>
<dbReference type="InterPro" id="IPR006626">
    <property type="entry name" value="PbH1"/>
</dbReference>
<keyword evidence="5" id="KW-1185">Reference proteome</keyword>
<gene>
    <name evidence="4" type="ORF">SAMN02745129_1747</name>
</gene>
<dbReference type="InterPro" id="IPR012334">
    <property type="entry name" value="Pectin_lyas_fold"/>
</dbReference>
<evidence type="ECO:0000256" key="2">
    <source>
        <dbReference type="SAM" id="SignalP"/>
    </source>
</evidence>
<accession>A0A1M5RTQ0</accession>
<dbReference type="AlphaFoldDB" id="A0A1M5RTQ0"/>
<sequence>MTAWFAAKRGMIGPVLLLTGAAQAALLEVGEGYAYTQLEQALAQAVDGDTVRLMDSGPHIGAFQIGQTALVLEASPTAAPVLAAEPGSSEPILTLTGNNITVRGMTLHCDSQQGDGIRVLTAGPAVSLSQNTLSHCGYGIHLMALAAEGRSAVVHDNLLEHNRDDIRLHNVTGVWVHHNQARSVSGSGIAIGIDSQHNLIEANRVSGSGLEADKRHGIQISGQHNRVVNNQVHDTTWGISLLQGKHNQILANRVWDNLHENFYLSDGSDYNALEGNIESFRTAFPGYAIGILLYASSGNNIRNHTSVGARQALVLDIKQGPSQHNRVVDSLFVTDTLESTAVVVKDSASHNQVHHSVFHGFAQWQQAEEAWQGLNLYQEDPQLLAPQSGDYHLSEDSWALFAGEAGGHLGALGPTASPSPGDCPGRRSAPTPP</sequence>
<feature type="signal peptide" evidence="2">
    <location>
        <begin position="1"/>
        <end position="24"/>
    </location>
</feature>
<keyword evidence="2" id="KW-0732">Signal</keyword>
<proteinExistence type="predicted"/>